<keyword evidence="5 8" id="KW-0812">Transmembrane</keyword>
<dbReference type="GO" id="GO:0022857">
    <property type="term" value="F:transmembrane transporter activity"/>
    <property type="evidence" value="ECO:0007669"/>
    <property type="project" value="TreeGrafter"/>
</dbReference>
<feature type="transmembrane region" description="Helical" evidence="8">
    <location>
        <begin position="130"/>
        <end position="154"/>
    </location>
</feature>
<keyword evidence="4" id="KW-0997">Cell inner membrane</keyword>
<feature type="transmembrane region" description="Helical" evidence="8">
    <location>
        <begin position="12"/>
        <end position="35"/>
    </location>
</feature>
<dbReference type="AlphaFoldDB" id="A0A382IPY7"/>
<dbReference type="GO" id="GO:0015740">
    <property type="term" value="P:C4-dicarboxylate transport"/>
    <property type="evidence" value="ECO:0007669"/>
    <property type="project" value="TreeGrafter"/>
</dbReference>
<dbReference type="GO" id="GO:0005886">
    <property type="term" value="C:plasma membrane"/>
    <property type="evidence" value="ECO:0007669"/>
    <property type="project" value="UniProtKB-SubCell"/>
</dbReference>
<sequence length="168" mass="19086">MSLLRFINKVLLKLTYSLAMTIVAITIMALCLSALTRFVSGTGYDWLIELPPVLVCWLAFPLLGPLLKEGSHIKVDFLSSNLSERQHYFIKIFVNVIILAASLVFLKAGIDATLLYFRLGQLMELELDIPIWWMYLSFPVGFAIMTLFSIELLLDVLIKNDVEKKNTN</sequence>
<evidence type="ECO:0000256" key="8">
    <source>
        <dbReference type="SAM" id="Phobius"/>
    </source>
</evidence>
<keyword evidence="2" id="KW-0813">Transport</keyword>
<evidence type="ECO:0000256" key="4">
    <source>
        <dbReference type="ARBA" id="ARBA00022519"/>
    </source>
</evidence>
<dbReference type="EMBL" id="UINC01068762">
    <property type="protein sequence ID" value="SVC01618.1"/>
    <property type="molecule type" value="Genomic_DNA"/>
</dbReference>
<evidence type="ECO:0000256" key="2">
    <source>
        <dbReference type="ARBA" id="ARBA00022448"/>
    </source>
</evidence>
<evidence type="ECO:0000256" key="7">
    <source>
        <dbReference type="ARBA" id="ARBA00023136"/>
    </source>
</evidence>
<reference evidence="10" key="1">
    <citation type="submission" date="2018-05" db="EMBL/GenBank/DDBJ databases">
        <authorList>
            <person name="Lanie J.A."/>
            <person name="Ng W.-L."/>
            <person name="Kazmierczak K.M."/>
            <person name="Andrzejewski T.M."/>
            <person name="Davidsen T.M."/>
            <person name="Wayne K.J."/>
            <person name="Tettelin H."/>
            <person name="Glass J.I."/>
            <person name="Rusch D."/>
            <person name="Podicherti R."/>
            <person name="Tsui H.-C.T."/>
            <person name="Winkler M.E."/>
        </authorList>
    </citation>
    <scope>NUCLEOTIDE SEQUENCE</scope>
</reference>
<evidence type="ECO:0000256" key="5">
    <source>
        <dbReference type="ARBA" id="ARBA00022692"/>
    </source>
</evidence>
<organism evidence="10">
    <name type="scientific">marine metagenome</name>
    <dbReference type="NCBI Taxonomy" id="408172"/>
    <lineage>
        <taxon>unclassified sequences</taxon>
        <taxon>metagenomes</taxon>
        <taxon>ecological metagenomes</taxon>
    </lineage>
</organism>
<feature type="transmembrane region" description="Helical" evidence="8">
    <location>
        <begin position="47"/>
        <end position="67"/>
    </location>
</feature>
<evidence type="ECO:0000256" key="1">
    <source>
        <dbReference type="ARBA" id="ARBA00004429"/>
    </source>
</evidence>
<feature type="domain" description="Tripartite ATP-independent periplasmic transporters DctQ component" evidence="9">
    <location>
        <begin position="27"/>
        <end position="155"/>
    </location>
</feature>
<proteinExistence type="predicted"/>
<dbReference type="InterPro" id="IPR055348">
    <property type="entry name" value="DctQ"/>
</dbReference>
<accession>A0A382IPY7</accession>
<dbReference type="Pfam" id="PF04290">
    <property type="entry name" value="DctQ"/>
    <property type="match status" value="1"/>
</dbReference>
<keyword evidence="6 8" id="KW-1133">Transmembrane helix</keyword>
<dbReference type="InterPro" id="IPR007387">
    <property type="entry name" value="TRAP_DctQ"/>
</dbReference>
<keyword evidence="3" id="KW-1003">Cell membrane</keyword>
<evidence type="ECO:0000256" key="6">
    <source>
        <dbReference type="ARBA" id="ARBA00022989"/>
    </source>
</evidence>
<protein>
    <recommendedName>
        <fullName evidence="9">Tripartite ATP-independent periplasmic transporters DctQ component domain-containing protein</fullName>
    </recommendedName>
</protein>
<keyword evidence="7 8" id="KW-0472">Membrane</keyword>
<dbReference type="PANTHER" id="PTHR35011">
    <property type="entry name" value="2,3-DIKETO-L-GULONATE TRAP TRANSPORTER SMALL PERMEASE PROTEIN YIAM"/>
    <property type="match status" value="1"/>
</dbReference>
<dbReference type="PANTHER" id="PTHR35011:SF2">
    <property type="entry name" value="2,3-DIKETO-L-GULONATE TRAP TRANSPORTER SMALL PERMEASE PROTEIN YIAM"/>
    <property type="match status" value="1"/>
</dbReference>
<gene>
    <name evidence="10" type="ORF">METZ01_LOCUS254472</name>
</gene>
<feature type="transmembrane region" description="Helical" evidence="8">
    <location>
        <begin position="88"/>
        <end position="110"/>
    </location>
</feature>
<evidence type="ECO:0000313" key="10">
    <source>
        <dbReference type="EMBL" id="SVC01618.1"/>
    </source>
</evidence>
<name>A0A382IPY7_9ZZZZ</name>
<comment type="subcellular location">
    <subcellularLocation>
        <location evidence="1">Cell inner membrane</location>
        <topology evidence="1">Multi-pass membrane protein</topology>
    </subcellularLocation>
</comment>
<evidence type="ECO:0000256" key="3">
    <source>
        <dbReference type="ARBA" id="ARBA00022475"/>
    </source>
</evidence>
<evidence type="ECO:0000259" key="9">
    <source>
        <dbReference type="Pfam" id="PF04290"/>
    </source>
</evidence>